<proteinExistence type="predicted"/>
<name>A0A8X6QUN0_NEPPI</name>
<dbReference type="Proteomes" id="UP000887013">
    <property type="component" value="Unassembled WGS sequence"/>
</dbReference>
<evidence type="ECO:0000313" key="2">
    <source>
        <dbReference type="EMBL" id="GFU32717.1"/>
    </source>
</evidence>
<dbReference type="EMBL" id="BMAW01129960">
    <property type="protein sequence ID" value="GFU32717.1"/>
    <property type="molecule type" value="Genomic_DNA"/>
</dbReference>
<gene>
    <name evidence="2" type="ORF">NPIL_686081</name>
</gene>
<accession>A0A8X6QUN0</accession>
<feature type="region of interest" description="Disordered" evidence="1">
    <location>
        <begin position="88"/>
        <end position="119"/>
    </location>
</feature>
<evidence type="ECO:0000256" key="1">
    <source>
        <dbReference type="SAM" id="MobiDB-lite"/>
    </source>
</evidence>
<sequence length="119" mass="13634">MTESSLFESLKPSTEKMNIRRWIITAVSNVKGNKATIHHIRKYLESKKTGLSNKPETKLIMKKLLDIGRLVKVDGKYALRKSKFAKKLASKKVKRRGSKKHKSAFKKAKRPGKKLSKRS</sequence>
<keyword evidence="3" id="KW-1185">Reference proteome</keyword>
<comment type="caution">
    <text evidence="2">The sequence shown here is derived from an EMBL/GenBank/DDBJ whole genome shotgun (WGS) entry which is preliminary data.</text>
</comment>
<dbReference type="OrthoDB" id="6434402at2759"/>
<dbReference type="AlphaFoldDB" id="A0A8X6QUN0"/>
<protein>
    <recommendedName>
        <fullName evidence="4">H15 domain-containing protein</fullName>
    </recommendedName>
</protein>
<evidence type="ECO:0000313" key="3">
    <source>
        <dbReference type="Proteomes" id="UP000887013"/>
    </source>
</evidence>
<evidence type="ECO:0008006" key="4">
    <source>
        <dbReference type="Google" id="ProtNLM"/>
    </source>
</evidence>
<organism evidence="2 3">
    <name type="scientific">Nephila pilipes</name>
    <name type="common">Giant wood spider</name>
    <name type="synonym">Nephila maculata</name>
    <dbReference type="NCBI Taxonomy" id="299642"/>
    <lineage>
        <taxon>Eukaryota</taxon>
        <taxon>Metazoa</taxon>
        <taxon>Ecdysozoa</taxon>
        <taxon>Arthropoda</taxon>
        <taxon>Chelicerata</taxon>
        <taxon>Arachnida</taxon>
        <taxon>Araneae</taxon>
        <taxon>Araneomorphae</taxon>
        <taxon>Entelegynae</taxon>
        <taxon>Araneoidea</taxon>
        <taxon>Nephilidae</taxon>
        <taxon>Nephila</taxon>
    </lineage>
</organism>
<reference evidence="2" key="1">
    <citation type="submission" date="2020-08" db="EMBL/GenBank/DDBJ databases">
        <title>Multicomponent nature underlies the extraordinary mechanical properties of spider dragline silk.</title>
        <authorList>
            <person name="Kono N."/>
            <person name="Nakamura H."/>
            <person name="Mori M."/>
            <person name="Yoshida Y."/>
            <person name="Ohtoshi R."/>
            <person name="Malay A.D."/>
            <person name="Moran D.A.P."/>
            <person name="Tomita M."/>
            <person name="Numata K."/>
            <person name="Arakawa K."/>
        </authorList>
    </citation>
    <scope>NUCLEOTIDE SEQUENCE</scope>
</reference>